<protein>
    <submittedName>
        <fullName evidence="2">Glutaredoxin</fullName>
    </submittedName>
</protein>
<dbReference type="InterPro" id="IPR002109">
    <property type="entry name" value="Glutaredoxin"/>
</dbReference>
<dbReference type="OrthoDB" id="8991911at2"/>
<evidence type="ECO:0000259" key="1">
    <source>
        <dbReference type="Pfam" id="PF00462"/>
    </source>
</evidence>
<evidence type="ECO:0000313" key="3">
    <source>
        <dbReference type="Proteomes" id="UP000199729"/>
    </source>
</evidence>
<dbReference type="InterPro" id="IPR036249">
    <property type="entry name" value="Thioredoxin-like_sf"/>
</dbReference>
<dbReference type="CDD" id="cd02976">
    <property type="entry name" value="NrdH"/>
    <property type="match status" value="1"/>
</dbReference>
<dbReference type="SUPFAM" id="SSF52833">
    <property type="entry name" value="Thioredoxin-like"/>
    <property type="match status" value="1"/>
</dbReference>
<dbReference type="RefSeq" id="WP_089417013.1">
    <property type="nucleotide sequence ID" value="NZ_CP022423.1"/>
</dbReference>
<feature type="domain" description="Glutaredoxin" evidence="1">
    <location>
        <begin position="48"/>
        <end position="101"/>
    </location>
</feature>
<gene>
    <name evidence="2" type="ORF">VITFI_CDS2244</name>
</gene>
<accession>A0A221KG53</accession>
<evidence type="ECO:0000313" key="2">
    <source>
        <dbReference type="EMBL" id="ASM78022.1"/>
    </source>
</evidence>
<proteinExistence type="predicted"/>
<dbReference type="Proteomes" id="UP000199729">
    <property type="component" value="Chromosome"/>
</dbReference>
<sequence length="130" mass="14468">MTPRRQGLILIGLIVLVSVAWEGHRQWADQRLAEHIASVAKPGDIRMLSAETCVFCTRARQWLTQHRIPFQECFIEHDAVCAADFRALRAPGTPVLIVRQQMLVGFQPERVAQALTSEGQSPSNAGSPRP</sequence>
<dbReference type="Gene3D" id="3.40.30.10">
    <property type="entry name" value="Glutaredoxin"/>
    <property type="match status" value="1"/>
</dbReference>
<dbReference type="KEGG" id="vff:VITFI_CDS2244"/>
<name>A0A221KG53_VITFI</name>
<dbReference type="PROSITE" id="PS51354">
    <property type="entry name" value="GLUTAREDOXIN_2"/>
    <property type="match status" value="1"/>
</dbReference>
<organism evidence="2 3">
    <name type="scientific">Vitreoscilla filiformis</name>
    <dbReference type="NCBI Taxonomy" id="63"/>
    <lineage>
        <taxon>Bacteria</taxon>
        <taxon>Pseudomonadati</taxon>
        <taxon>Pseudomonadota</taxon>
        <taxon>Betaproteobacteria</taxon>
        <taxon>Neisseriales</taxon>
        <taxon>Neisseriaceae</taxon>
        <taxon>Vitreoscilla</taxon>
    </lineage>
</organism>
<dbReference type="AlphaFoldDB" id="A0A221KG53"/>
<dbReference type="Pfam" id="PF00462">
    <property type="entry name" value="Glutaredoxin"/>
    <property type="match status" value="1"/>
</dbReference>
<dbReference type="EMBL" id="CP022423">
    <property type="protein sequence ID" value="ASM78022.1"/>
    <property type="molecule type" value="Genomic_DNA"/>
</dbReference>
<reference evidence="2 3" key="1">
    <citation type="submission" date="2017-07" db="EMBL/GenBank/DDBJ databases">
        <title>Complete Genome Sequence of the cosmetic ferment Vitreoscilla filiformis (ATCC15551).</title>
        <authorList>
            <person name="Contreras S."/>
            <person name="Sagory-Zalkind P."/>
            <person name="Blanquart H."/>
            <person name="Iltis A."/>
            <person name="Morand S.C."/>
        </authorList>
    </citation>
    <scope>NUCLEOTIDE SEQUENCE [LARGE SCALE GENOMIC DNA]</scope>
    <source>
        <strain evidence="2 3">ATCC 15551</strain>
    </source>
</reference>
<keyword evidence="3" id="KW-1185">Reference proteome</keyword>